<keyword evidence="2" id="KW-0472">Membrane</keyword>
<gene>
    <name evidence="3" type="ORF">K0O64_20370</name>
</gene>
<dbReference type="Proteomes" id="UP000825367">
    <property type="component" value="Chromosome"/>
</dbReference>
<protein>
    <recommendedName>
        <fullName evidence="5">DUF2933 domain-containing protein</fullName>
    </recommendedName>
</protein>
<dbReference type="RefSeq" id="WP_096311917.1">
    <property type="nucleotide sequence ID" value="NZ_BAAAVX010000030.1"/>
</dbReference>
<feature type="transmembrane region" description="Helical" evidence="2">
    <location>
        <begin position="29"/>
        <end position="46"/>
    </location>
</feature>
<keyword evidence="4" id="KW-1185">Reference proteome</keyword>
<feature type="compositionally biased region" description="Basic and acidic residues" evidence="1">
    <location>
        <begin position="59"/>
        <end position="75"/>
    </location>
</feature>
<evidence type="ECO:0000313" key="3">
    <source>
        <dbReference type="EMBL" id="QYL15451.1"/>
    </source>
</evidence>
<proteinExistence type="predicted"/>
<evidence type="ECO:0000256" key="2">
    <source>
        <dbReference type="SAM" id="Phobius"/>
    </source>
</evidence>
<evidence type="ECO:0000313" key="4">
    <source>
        <dbReference type="Proteomes" id="UP000825367"/>
    </source>
</evidence>
<name>A0ABX8VHK2_9MYCO</name>
<organism evidence="3 4">
    <name type="scientific">Mycolicibacterium pallens</name>
    <dbReference type="NCBI Taxonomy" id="370524"/>
    <lineage>
        <taxon>Bacteria</taxon>
        <taxon>Bacillati</taxon>
        <taxon>Actinomycetota</taxon>
        <taxon>Actinomycetes</taxon>
        <taxon>Mycobacteriales</taxon>
        <taxon>Mycobacteriaceae</taxon>
        <taxon>Mycolicibacterium</taxon>
    </lineage>
</organism>
<accession>A0ABX8VHK2</accession>
<sequence length="75" mass="7740">MPKYFWGYLAIVAAAVVAAIAFGASATTVLIGLAVLVCPAMMFFMMGSMGSMGSGHGGHGSDHTPTDNEHHTSRP</sequence>
<dbReference type="EMBL" id="CP080333">
    <property type="protein sequence ID" value="QYL15451.1"/>
    <property type="molecule type" value="Genomic_DNA"/>
</dbReference>
<evidence type="ECO:0008006" key="5">
    <source>
        <dbReference type="Google" id="ProtNLM"/>
    </source>
</evidence>
<feature type="region of interest" description="Disordered" evidence="1">
    <location>
        <begin position="53"/>
        <end position="75"/>
    </location>
</feature>
<reference evidence="3 4" key="1">
    <citation type="submission" date="2021-07" db="EMBL/GenBank/DDBJ databases">
        <title>Whole genome sequencing of non-tuberculosis mycobacteria type-strains.</title>
        <authorList>
            <person name="Igarashi Y."/>
            <person name="Osugi A."/>
            <person name="Mitarai S."/>
        </authorList>
    </citation>
    <scope>NUCLEOTIDE SEQUENCE [LARGE SCALE GENOMIC DNA]</scope>
    <source>
        <strain evidence="3 4">JCM 16370</strain>
    </source>
</reference>
<keyword evidence="2" id="KW-1133">Transmembrane helix</keyword>
<feature type="transmembrane region" description="Helical" evidence="2">
    <location>
        <begin position="5"/>
        <end position="23"/>
    </location>
</feature>
<keyword evidence="2" id="KW-0812">Transmembrane</keyword>
<evidence type="ECO:0000256" key="1">
    <source>
        <dbReference type="SAM" id="MobiDB-lite"/>
    </source>
</evidence>